<protein>
    <recommendedName>
        <fullName evidence="3">Peptidase M48 domain-containing protein</fullName>
    </recommendedName>
</protein>
<comment type="caution">
    <text evidence="1">The sequence shown here is derived from an EMBL/GenBank/DDBJ whole genome shotgun (WGS) entry which is preliminary data.</text>
</comment>
<gene>
    <name evidence="1" type="ORF">DI563_05390</name>
</gene>
<dbReference type="EMBL" id="QFPP01000034">
    <property type="protein sequence ID" value="PZQ77009.1"/>
    <property type="molecule type" value="Genomic_DNA"/>
</dbReference>
<proteinExistence type="predicted"/>
<name>A0A2W5QKT6_VARPD</name>
<accession>A0A2W5QKT6</accession>
<evidence type="ECO:0000313" key="2">
    <source>
        <dbReference type="Proteomes" id="UP000249135"/>
    </source>
</evidence>
<evidence type="ECO:0000313" key="1">
    <source>
        <dbReference type="EMBL" id="PZQ77009.1"/>
    </source>
</evidence>
<sequence>MERAATVTATELQAVEARLVDLDEMVVELTRRAGLGPMRPARFANFGAFYKPSTHQISVSRAICARVPDKYLRIVLAHEVGHAEHRWSTWFRYGIREELRADLAALRLTGCSLEEWRRAMDLIEARYVLLRERVGSQ</sequence>
<organism evidence="1 2">
    <name type="scientific">Variovorax paradoxus</name>
    <dbReference type="NCBI Taxonomy" id="34073"/>
    <lineage>
        <taxon>Bacteria</taxon>
        <taxon>Pseudomonadati</taxon>
        <taxon>Pseudomonadota</taxon>
        <taxon>Betaproteobacteria</taxon>
        <taxon>Burkholderiales</taxon>
        <taxon>Comamonadaceae</taxon>
        <taxon>Variovorax</taxon>
    </lineage>
</organism>
<evidence type="ECO:0008006" key="3">
    <source>
        <dbReference type="Google" id="ProtNLM"/>
    </source>
</evidence>
<dbReference type="AlphaFoldDB" id="A0A2W5QKT6"/>
<dbReference type="Proteomes" id="UP000249135">
    <property type="component" value="Unassembled WGS sequence"/>
</dbReference>
<reference evidence="1 2" key="1">
    <citation type="submission" date="2017-08" db="EMBL/GenBank/DDBJ databases">
        <title>Infants hospitalized years apart are colonized by the same room-sourced microbial strains.</title>
        <authorList>
            <person name="Brooks B."/>
            <person name="Olm M.R."/>
            <person name="Firek B.A."/>
            <person name="Baker R."/>
            <person name="Thomas B.C."/>
            <person name="Morowitz M.J."/>
            <person name="Banfield J.F."/>
        </authorList>
    </citation>
    <scope>NUCLEOTIDE SEQUENCE [LARGE SCALE GENOMIC DNA]</scope>
    <source>
        <strain evidence="1">S2_005_003_R2_41</strain>
    </source>
</reference>